<name>A0A839H9E5_9GAMM</name>
<keyword evidence="2" id="KW-0812">Transmembrane</keyword>
<dbReference type="Proteomes" id="UP000548632">
    <property type="component" value="Unassembled WGS sequence"/>
</dbReference>
<keyword evidence="2" id="KW-1133">Transmembrane helix</keyword>
<sequence length="230" mass="26176">MIDISAIELLVVLFVLYLGGRWLIKTWLKRRRARYAAYILAYRFPSGLIDRFAARHPSLSPQDHQQVVAGLRQFFLAYLNSGRRFVAMPSQVVDDLWHEFILYTRLYQLFCNRAFGRFLHHTPAVVLSREYRNNAGLRRVWWHTCQLEQINPRHPDRLPLLFALDQLLRIEHGFYYTANCHGLQRHTGEIIHCGADMGDASFDGTTDGFDSDSNDGGGSDGCGGGCGGGD</sequence>
<reference evidence="3 4" key="1">
    <citation type="journal article" date="2020" name="Arch. Microbiol.">
        <title>The genome sequence of the giant phototrophic gammaproteobacterium Thiospirillum jenense gives insight into its physiological properties and phylogenetic relationships.</title>
        <authorList>
            <person name="Imhoff J.F."/>
            <person name="Meyer T.E."/>
            <person name="Kyndt J.A."/>
        </authorList>
    </citation>
    <scope>NUCLEOTIDE SEQUENCE [LARGE SCALE GENOMIC DNA]</scope>
    <source>
        <strain evidence="3 4">DSM 216</strain>
    </source>
</reference>
<feature type="region of interest" description="Disordered" evidence="1">
    <location>
        <begin position="204"/>
        <end position="230"/>
    </location>
</feature>
<dbReference type="EMBL" id="JABVCQ010000011">
    <property type="protein sequence ID" value="MBB1125923.1"/>
    <property type="molecule type" value="Genomic_DNA"/>
</dbReference>
<comment type="caution">
    <text evidence="3">The sequence shown here is derived from an EMBL/GenBank/DDBJ whole genome shotgun (WGS) entry which is preliminary data.</text>
</comment>
<protein>
    <submittedName>
        <fullName evidence="3">Uncharacterized protein</fullName>
    </submittedName>
</protein>
<dbReference type="AlphaFoldDB" id="A0A839H9E5"/>
<feature type="compositionally biased region" description="Gly residues" evidence="1">
    <location>
        <begin position="215"/>
        <end position="230"/>
    </location>
</feature>
<proteinExistence type="predicted"/>
<evidence type="ECO:0000313" key="4">
    <source>
        <dbReference type="Proteomes" id="UP000548632"/>
    </source>
</evidence>
<accession>A0A839H9E5</accession>
<keyword evidence="4" id="KW-1185">Reference proteome</keyword>
<gene>
    <name evidence="3" type="ORF">HUK38_06715</name>
</gene>
<evidence type="ECO:0000256" key="1">
    <source>
        <dbReference type="SAM" id="MobiDB-lite"/>
    </source>
</evidence>
<feature type="transmembrane region" description="Helical" evidence="2">
    <location>
        <begin position="6"/>
        <end position="24"/>
    </location>
</feature>
<evidence type="ECO:0000313" key="3">
    <source>
        <dbReference type="EMBL" id="MBB1125923.1"/>
    </source>
</evidence>
<organism evidence="3 4">
    <name type="scientific">Thiospirillum jenense</name>
    <dbReference type="NCBI Taxonomy" id="1653858"/>
    <lineage>
        <taxon>Bacteria</taxon>
        <taxon>Pseudomonadati</taxon>
        <taxon>Pseudomonadota</taxon>
        <taxon>Gammaproteobacteria</taxon>
        <taxon>Chromatiales</taxon>
        <taxon>Chromatiaceae</taxon>
        <taxon>Thiospirillum</taxon>
    </lineage>
</organism>
<keyword evidence="2" id="KW-0472">Membrane</keyword>
<evidence type="ECO:0000256" key="2">
    <source>
        <dbReference type="SAM" id="Phobius"/>
    </source>
</evidence>
<dbReference type="RefSeq" id="WP_182583549.1">
    <property type="nucleotide sequence ID" value="NZ_JABVCQ010000011.1"/>
</dbReference>